<dbReference type="AlphaFoldDB" id="A0A2R6RVG4"/>
<proteinExistence type="predicted"/>
<organism evidence="1 2">
    <name type="scientific">Hermanssonia centrifuga</name>
    <dbReference type="NCBI Taxonomy" id="98765"/>
    <lineage>
        <taxon>Eukaryota</taxon>
        <taxon>Fungi</taxon>
        <taxon>Dikarya</taxon>
        <taxon>Basidiomycota</taxon>
        <taxon>Agaricomycotina</taxon>
        <taxon>Agaricomycetes</taxon>
        <taxon>Polyporales</taxon>
        <taxon>Meruliaceae</taxon>
        <taxon>Hermanssonia</taxon>
    </lineage>
</organism>
<sequence length="70" mass="7548">MEDLSEGIATDDGPAVGLVHDIPDSDSLEELDVVEDKDVRVDVMEAERLRRMGTIVKGAARAVTVSLENP</sequence>
<reference evidence="1 2" key="1">
    <citation type="submission" date="2018-02" db="EMBL/GenBank/DDBJ databases">
        <title>Genome sequence of the basidiomycete white-rot fungus Phlebia centrifuga.</title>
        <authorList>
            <person name="Granchi Z."/>
            <person name="Peng M."/>
            <person name="de Vries R.P."/>
            <person name="Hilden K."/>
            <person name="Makela M.R."/>
            <person name="Grigoriev I."/>
            <person name="Riley R."/>
        </authorList>
    </citation>
    <scope>NUCLEOTIDE SEQUENCE [LARGE SCALE GENOMIC DNA]</scope>
    <source>
        <strain evidence="1 2">FBCC195</strain>
    </source>
</reference>
<dbReference type="EMBL" id="MLYV02000162">
    <property type="protein sequence ID" value="PSS34019.1"/>
    <property type="molecule type" value="Genomic_DNA"/>
</dbReference>
<evidence type="ECO:0000313" key="2">
    <source>
        <dbReference type="Proteomes" id="UP000186601"/>
    </source>
</evidence>
<accession>A0A2R6RVG4</accession>
<dbReference type="Proteomes" id="UP000186601">
    <property type="component" value="Unassembled WGS sequence"/>
</dbReference>
<protein>
    <submittedName>
        <fullName evidence="1">Uncharacterized protein</fullName>
    </submittedName>
</protein>
<name>A0A2R6RVG4_9APHY</name>
<evidence type="ECO:0000313" key="1">
    <source>
        <dbReference type="EMBL" id="PSS34019.1"/>
    </source>
</evidence>
<comment type="caution">
    <text evidence="1">The sequence shown here is derived from an EMBL/GenBank/DDBJ whole genome shotgun (WGS) entry which is preliminary data.</text>
</comment>
<keyword evidence="2" id="KW-1185">Reference proteome</keyword>
<gene>
    <name evidence="1" type="ORF">PHLCEN_2v1923</name>
</gene>